<organism evidence="5 6">
    <name type="scientific">Kitasatospora aburaviensis</name>
    <dbReference type="NCBI Taxonomy" id="67265"/>
    <lineage>
        <taxon>Bacteria</taxon>
        <taxon>Bacillati</taxon>
        <taxon>Actinomycetota</taxon>
        <taxon>Actinomycetes</taxon>
        <taxon>Kitasatosporales</taxon>
        <taxon>Streptomycetaceae</taxon>
        <taxon>Kitasatospora</taxon>
    </lineage>
</organism>
<dbReference type="Gene3D" id="3.30.750.24">
    <property type="entry name" value="STAS domain"/>
    <property type="match status" value="1"/>
</dbReference>
<gene>
    <name evidence="5" type="ORF">ACFP0N_33845</name>
</gene>
<name>A0ABW1F6D5_9ACTN</name>
<feature type="region of interest" description="Disordered" evidence="3">
    <location>
        <begin position="1"/>
        <end position="22"/>
    </location>
</feature>
<evidence type="ECO:0000313" key="5">
    <source>
        <dbReference type="EMBL" id="MFC5889957.1"/>
    </source>
</evidence>
<dbReference type="PANTHER" id="PTHR33495:SF2">
    <property type="entry name" value="ANTI-SIGMA FACTOR ANTAGONIST TM_1081-RELATED"/>
    <property type="match status" value="1"/>
</dbReference>
<accession>A0ABW1F6D5</accession>
<dbReference type="EMBL" id="JBHSOD010000069">
    <property type="protein sequence ID" value="MFC5889957.1"/>
    <property type="molecule type" value="Genomic_DNA"/>
</dbReference>
<reference evidence="6" key="1">
    <citation type="journal article" date="2019" name="Int. J. Syst. Evol. Microbiol.">
        <title>The Global Catalogue of Microorganisms (GCM) 10K type strain sequencing project: providing services to taxonomists for standard genome sequencing and annotation.</title>
        <authorList>
            <consortium name="The Broad Institute Genomics Platform"/>
            <consortium name="The Broad Institute Genome Sequencing Center for Infectious Disease"/>
            <person name="Wu L."/>
            <person name="Ma J."/>
        </authorList>
    </citation>
    <scope>NUCLEOTIDE SEQUENCE [LARGE SCALE GENOMIC DNA]</scope>
    <source>
        <strain evidence="6">CGMCC 4.1469</strain>
    </source>
</reference>
<comment type="caution">
    <text evidence="5">The sequence shown here is derived from an EMBL/GenBank/DDBJ whole genome shotgun (WGS) entry which is preliminary data.</text>
</comment>
<evidence type="ECO:0000259" key="4">
    <source>
        <dbReference type="PROSITE" id="PS50801"/>
    </source>
</evidence>
<proteinExistence type="inferred from homology"/>
<dbReference type="RefSeq" id="WP_313761607.1">
    <property type="nucleotide sequence ID" value="NZ_JBHSOD010000069.1"/>
</dbReference>
<dbReference type="InterPro" id="IPR003658">
    <property type="entry name" value="Anti-sigma_ant"/>
</dbReference>
<dbReference type="SUPFAM" id="SSF52091">
    <property type="entry name" value="SpoIIaa-like"/>
    <property type="match status" value="1"/>
</dbReference>
<sequence>MPRPAEQPRGGEEIGGEEADHGLRVAVGREGPVRIVTVAGELDHESADGLRSALARSVDEGIERILVDFGDLRFCDSTGLNLLLRARLDAEAAGVSLEIAGLQPVVSRLFAVTGVDTVLRIHSDLASALKASDAGPGPDDGDAPPSASTGAV</sequence>
<feature type="region of interest" description="Disordered" evidence="3">
    <location>
        <begin position="130"/>
        <end position="152"/>
    </location>
</feature>
<protein>
    <recommendedName>
        <fullName evidence="2">Anti-sigma factor antagonist</fullName>
    </recommendedName>
</protein>
<evidence type="ECO:0000256" key="1">
    <source>
        <dbReference type="ARBA" id="ARBA00009013"/>
    </source>
</evidence>
<evidence type="ECO:0000256" key="3">
    <source>
        <dbReference type="SAM" id="MobiDB-lite"/>
    </source>
</evidence>
<dbReference type="CDD" id="cd07043">
    <property type="entry name" value="STAS_anti-anti-sigma_factors"/>
    <property type="match status" value="1"/>
</dbReference>
<evidence type="ECO:0000313" key="6">
    <source>
        <dbReference type="Proteomes" id="UP001596067"/>
    </source>
</evidence>
<dbReference type="NCBIfam" id="TIGR00377">
    <property type="entry name" value="ant_ant_sig"/>
    <property type="match status" value="1"/>
</dbReference>
<dbReference type="Pfam" id="PF01740">
    <property type="entry name" value="STAS"/>
    <property type="match status" value="1"/>
</dbReference>
<dbReference type="InterPro" id="IPR036513">
    <property type="entry name" value="STAS_dom_sf"/>
</dbReference>
<dbReference type="Proteomes" id="UP001596067">
    <property type="component" value="Unassembled WGS sequence"/>
</dbReference>
<evidence type="ECO:0000256" key="2">
    <source>
        <dbReference type="RuleBase" id="RU003749"/>
    </source>
</evidence>
<feature type="domain" description="STAS" evidence="4">
    <location>
        <begin position="23"/>
        <end position="132"/>
    </location>
</feature>
<comment type="similarity">
    <text evidence="1 2">Belongs to the anti-sigma-factor antagonist family.</text>
</comment>
<dbReference type="InterPro" id="IPR002645">
    <property type="entry name" value="STAS_dom"/>
</dbReference>
<dbReference type="PANTHER" id="PTHR33495">
    <property type="entry name" value="ANTI-SIGMA FACTOR ANTAGONIST TM_1081-RELATED-RELATED"/>
    <property type="match status" value="1"/>
</dbReference>
<dbReference type="PROSITE" id="PS50801">
    <property type="entry name" value="STAS"/>
    <property type="match status" value="1"/>
</dbReference>
<keyword evidence="6" id="KW-1185">Reference proteome</keyword>